<gene>
    <name evidence="2" type="ORF">DW099_04335</name>
</gene>
<feature type="transmembrane region" description="Helical" evidence="1">
    <location>
        <begin position="212"/>
        <end position="231"/>
    </location>
</feature>
<feature type="transmembrane region" description="Helical" evidence="1">
    <location>
        <begin position="12"/>
        <end position="34"/>
    </location>
</feature>
<feature type="transmembrane region" description="Helical" evidence="1">
    <location>
        <begin position="40"/>
        <end position="60"/>
    </location>
</feature>
<feature type="transmembrane region" description="Helical" evidence="1">
    <location>
        <begin position="94"/>
        <end position="114"/>
    </location>
</feature>
<protein>
    <submittedName>
        <fullName evidence="2">Uncharacterized protein</fullName>
    </submittedName>
</protein>
<dbReference type="Proteomes" id="UP000284841">
    <property type="component" value="Unassembled WGS sequence"/>
</dbReference>
<name>A0A415E7M9_9FIRM</name>
<dbReference type="AlphaFoldDB" id="A0A415E7M9"/>
<evidence type="ECO:0000313" key="3">
    <source>
        <dbReference type="Proteomes" id="UP000284841"/>
    </source>
</evidence>
<keyword evidence="1" id="KW-1133">Transmembrane helix</keyword>
<feature type="transmembrane region" description="Helical" evidence="1">
    <location>
        <begin position="182"/>
        <end position="206"/>
    </location>
</feature>
<dbReference type="RefSeq" id="WP_118333831.1">
    <property type="nucleotide sequence ID" value="NZ_AP025567.1"/>
</dbReference>
<evidence type="ECO:0000256" key="1">
    <source>
        <dbReference type="SAM" id="Phobius"/>
    </source>
</evidence>
<keyword evidence="1" id="KW-0472">Membrane</keyword>
<comment type="caution">
    <text evidence="2">The sequence shown here is derived from an EMBL/GenBank/DDBJ whole genome shotgun (WGS) entry which is preliminary data.</text>
</comment>
<dbReference type="STRING" id="1776384.GCA_900086585_03157"/>
<organism evidence="2 3">
    <name type="scientific">Emergencia timonensis</name>
    <dbReference type="NCBI Taxonomy" id="1776384"/>
    <lineage>
        <taxon>Bacteria</taxon>
        <taxon>Bacillati</taxon>
        <taxon>Bacillota</taxon>
        <taxon>Clostridia</taxon>
        <taxon>Peptostreptococcales</taxon>
        <taxon>Anaerovoracaceae</taxon>
        <taxon>Emergencia</taxon>
    </lineage>
</organism>
<sequence>MFIKSLNLNMKLCSVRLGVSLLLLAFGLAIFLYLESSGGGLVIGAGFTCIFFMIGVHQMLKGFGALYIGSLSGDEAHSVMALPLSAKQMAAGKIIAGGLWIAAYNGLIAVLLVLEQNGISYLGFCTTLNDFVDYLTIRGNSPLAVGFIFFLTPLCGLLSALAVSAMFLWISLIAGDKKGVRYGLYLLFLGAVFGIPFFFAWLFWQFGWRCSMLLVIACCFAILLCAGGLTYRHTHHYLEMRYDIKGRCESC</sequence>
<evidence type="ECO:0000313" key="2">
    <source>
        <dbReference type="EMBL" id="RHJ89797.1"/>
    </source>
</evidence>
<keyword evidence="3" id="KW-1185">Reference proteome</keyword>
<feature type="transmembrane region" description="Helical" evidence="1">
    <location>
        <begin position="143"/>
        <end position="170"/>
    </location>
</feature>
<dbReference type="EMBL" id="QRMS01000001">
    <property type="protein sequence ID" value="RHJ89797.1"/>
    <property type="molecule type" value="Genomic_DNA"/>
</dbReference>
<reference evidence="2 3" key="1">
    <citation type="submission" date="2018-08" db="EMBL/GenBank/DDBJ databases">
        <title>A genome reference for cultivated species of the human gut microbiota.</title>
        <authorList>
            <person name="Zou Y."/>
            <person name="Xue W."/>
            <person name="Luo G."/>
        </authorList>
    </citation>
    <scope>NUCLEOTIDE SEQUENCE [LARGE SCALE GENOMIC DNA]</scope>
    <source>
        <strain evidence="2 3">AM07-24</strain>
    </source>
</reference>
<proteinExistence type="predicted"/>
<keyword evidence="1" id="KW-0812">Transmembrane</keyword>
<accession>A0A415E7M9</accession>